<organism evidence="2 3">
    <name type="scientific">Asbolus verrucosus</name>
    <name type="common">Desert ironclad beetle</name>
    <dbReference type="NCBI Taxonomy" id="1661398"/>
    <lineage>
        <taxon>Eukaryota</taxon>
        <taxon>Metazoa</taxon>
        <taxon>Ecdysozoa</taxon>
        <taxon>Arthropoda</taxon>
        <taxon>Hexapoda</taxon>
        <taxon>Insecta</taxon>
        <taxon>Pterygota</taxon>
        <taxon>Neoptera</taxon>
        <taxon>Endopterygota</taxon>
        <taxon>Coleoptera</taxon>
        <taxon>Polyphaga</taxon>
        <taxon>Cucujiformia</taxon>
        <taxon>Tenebrionidae</taxon>
        <taxon>Pimeliinae</taxon>
        <taxon>Asbolus</taxon>
    </lineage>
</organism>
<accession>A0A482VRA9</accession>
<feature type="region of interest" description="Disordered" evidence="1">
    <location>
        <begin position="54"/>
        <end position="81"/>
    </location>
</feature>
<proteinExistence type="predicted"/>
<evidence type="ECO:0000313" key="2">
    <source>
        <dbReference type="EMBL" id="RZC35226.1"/>
    </source>
</evidence>
<evidence type="ECO:0000313" key="3">
    <source>
        <dbReference type="Proteomes" id="UP000292052"/>
    </source>
</evidence>
<sequence length="81" mass="8742">HTDHICAYHSLQVIELCTVRRNTTRSISGVKLSSVTNLSTVCRLIMAANVSKSISSTSACEPDETPTSNLGSVKRNTSAKY</sequence>
<feature type="non-terminal residue" evidence="2">
    <location>
        <position position="81"/>
    </location>
</feature>
<gene>
    <name evidence="2" type="ORF">BDFB_014666</name>
</gene>
<protein>
    <submittedName>
        <fullName evidence="2">Uncharacterized protein</fullName>
    </submittedName>
</protein>
<dbReference type="Proteomes" id="UP000292052">
    <property type="component" value="Unassembled WGS sequence"/>
</dbReference>
<reference evidence="2 3" key="1">
    <citation type="submission" date="2017-03" db="EMBL/GenBank/DDBJ databases">
        <title>Genome of the blue death feigning beetle - Asbolus verrucosus.</title>
        <authorList>
            <person name="Rider S.D."/>
        </authorList>
    </citation>
    <scope>NUCLEOTIDE SEQUENCE [LARGE SCALE GENOMIC DNA]</scope>
    <source>
        <strain evidence="2">Butters</strain>
        <tissue evidence="2">Head and leg muscle</tissue>
    </source>
</reference>
<dbReference type="EMBL" id="QDEB01072928">
    <property type="protein sequence ID" value="RZC35226.1"/>
    <property type="molecule type" value="Genomic_DNA"/>
</dbReference>
<evidence type="ECO:0000256" key="1">
    <source>
        <dbReference type="SAM" id="MobiDB-lite"/>
    </source>
</evidence>
<comment type="caution">
    <text evidence="2">The sequence shown here is derived from an EMBL/GenBank/DDBJ whole genome shotgun (WGS) entry which is preliminary data.</text>
</comment>
<keyword evidence="3" id="KW-1185">Reference proteome</keyword>
<name>A0A482VRA9_ASBVE</name>
<feature type="non-terminal residue" evidence="2">
    <location>
        <position position="1"/>
    </location>
</feature>
<dbReference type="AlphaFoldDB" id="A0A482VRA9"/>